<dbReference type="GO" id="GO:0016301">
    <property type="term" value="F:kinase activity"/>
    <property type="evidence" value="ECO:0007669"/>
    <property type="project" value="UniProtKB-KW"/>
</dbReference>
<feature type="compositionally biased region" description="Basic residues" evidence="1">
    <location>
        <begin position="271"/>
        <end position="281"/>
    </location>
</feature>
<keyword evidence="2" id="KW-0418">Kinase</keyword>
<evidence type="ECO:0000313" key="2">
    <source>
        <dbReference type="EMBL" id="TNN69965.1"/>
    </source>
</evidence>
<feature type="compositionally biased region" description="Polar residues" evidence="1">
    <location>
        <begin position="154"/>
        <end position="163"/>
    </location>
</feature>
<evidence type="ECO:0000313" key="3">
    <source>
        <dbReference type="Proteomes" id="UP000314294"/>
    </source>
</evidence>
<dbReference type="OrthoDB" id="73209at2759"/>
<feature type="region of interest" description="Disordered" evidence="1">
    <location>
        <begin position="229"/>
        <end position="281"/>
    </location>
</feature>
<reference evidence="2 3" key="1">
    <citation type="submission" date="2019-03" db="EMBL/GenBank/DDBJ databases">
        <title>First draft genome of Liparis tanakae, snailfish: a comprehensive survey of snailfish specific genes.</title>
        <authorList>
            <person name="Kim W."/>
            <person name="Song I."/>
            <person name="Jeong J.-H."/>
            <person name="Kim D."/>
            <person name="Kim S."/>
            <person name="Ryu S."/>
            <person name="Song J.Y."/>
            <person name="Lee S.K."/>
        </authorList>
    </citation>
    <scope>NUCLEOTIDE SEQUENCE [LARGE SCALE GENOMIC DNA]</scope>
    <source>
        <tissue evidence="2">Muscle</tissue>
    </source>
</reference>
<feature type="region of interest" description="Disordered" evidence="1">
    <location>
        <begin position="108"/>
        <end position="187"/>
    </location>
</feature>
<feature type="region of interest" description="Disordered" evidence="1">
    <location>
        <begin position="36"/>
        <end position="96"/>
    </location>
</feature>
<evidence type="ECO:0000256" key="1">
    <source>
        <dbReference type="SAM" id="MobiDB-lite"/>
    </source>
</evidence>
<dbReference type="AlphaFoldDB" id="A0A4Z2HXA1"/>
<dbReference type="EMBL" id="SRLO01000169">
    <property type="protein sequence ID" value="TNN69965.1"/>
    <property type="molecule type" value="Genomic_DNA"/>
</dbReference>
<name>A0A4Z2HXA1_9TELE</name>
<feature type="compositionally biased region" description="Low complexity" evidence="1">
    <location>
        <begin position="116"/>
        <end position="133"/>
    </location>
</feature>
<organism evidence="2 3">
    <name type="scientific">Liparis tanakae</name>
    <name type="common">Tanaka's snailfish</name>
    <dbReference type="NCBI Taxonomy" id="230148"/>
    <lineage>
        <taxon>Eukaryota</taxon>
        <taxon>Metazoa</taxon>
        <taxon>Chordata</taxon>
        <taxon>Craniata</taxon>
        <taxon>Vertebrata</taxon>
        <taxon>Euteleostomi</taxon>
        <taxon>Actinopterygii</taxon>
        <taxon>Neopterygii</taxon>
        <taxon>Teleostei</taxon>
        <taxon>Neoteleostei</taxon>
        <taxon>Acanthomorphata</taxon>
        <taxon>Eupercaria</taxon>
        <taxon>Perciformes</taxon>
        <taxon>Cottioidei</taxon>
        <taxon>Cottales</taxon>
        <taxon>Liparidae</taxon>
        <taxon>Liparis</taxon>
    </lineage>
</organism>
<accession>A0A4Z2HXA1</accession>
<proteinExistence type="predicted"/>
<comment type="caution">
    <text evidence="2">The sequence shown here is derived from an EMBL/GenBank/DDBJ whole genome shotgun (WGS) entry which is preliminary data.</text>
</comment>
<protein>
    <submittedName>
        <fullName evidence="2">ALK tyrosine kinase receptor</fullName>
    </submittedName>
</protein>
<keyword evidence="2" id="KW-0808">Transferase</keyword>
<keyword evidence="2" id="KW-0675">Receptor</keyword>
<sequence>MTQSWQHQPEDRPNFSTILERIDYCLQDPDVVTMPLPIEYGPAPDEEERVPVRSDDPSAPTAQVTAQVPDGEVPPPPPSYPTEDSLRGVEPGGGADATFEARAQAPAPPYLHQHPHTPTTNTVTSTANSTLTARGPHAPPPEAARLHPAAPPQQGVSAPSSAAHQRGGSIPASVSLGRSGASEDNRPLLVTMGTVQDPRLPRMEGHNATKAGSDFGAFGDTWEETLTETETVPQHPDRFSLNRSRVTQHSFSPPEPRRWVQNPPQRLEHIGKKRRRRNYNI</sequence>
<dbReference type="Proteomes" id="UP000314294">
    <property type="component" value="Unassembled WGS sequence"/>
</dbReference>
<feature type="compositionally biased region" description="Polar residues" evidence="1">
    <location>
        <begin position="241"/>
        <end position="251"/>
    </location>
</feature>
<keyword evidence="3" id="KW-1185">Reference proteome</keyword>
<gene>
    <name evidence="2" type="primary">ALK_2</name>
    <name evidence="2" type="ORF">EYF80_019838</name>
</gene>